<comment type="caution">
    <text evidence="4">The sequence shown here is derived from an EMBL/GenBank/DDBJ whole genome shotgun (WGS) entry which is preliminary data.</text>
</comment>
<feature type="region of interest" description="Disordered" evidence="2">
    <location>
        <begin position="1"/>
        <end position="27"/>
    </location>
</feature>
<evidence type="ECO:0000259" key="3">
    <source>
        <dbReference type="Pfam" id="PF04851"/>
    </source>
</evidence>
<evidence type="ECO:0000313" key="4">
    <source>
        <dbReference type="EMBL" id="KAL1608583.1"/>
    </source>
</evidence>
<keyword evidence="1 4" id="KW-0067">ATP-binding</keyword>
<dbReference type="SUPFAM" id="SSF52540">
    <property type="entry name" value="P-loop containing nucleoside triphosphate hydrolases"/>
    <property type="match status" value="1"/>
</dbReference>
<reference evidence="4 5" key="1">
    <citation type="submission" date="2024-02" db="EMBL/GenBank/DDBJ databases">
        <title>De novo assembly and annotation of 12 fungi associated with fruit tree decline syndrome in Ontario, Canada.</title>
        <authorList>
            <person name="Sulman M."/>
            <person name="Ellouze W."/>
            <person name="Ilyukhin E."/>
        </authorList>
    </citation>
    <scope>NUCLEOTIDE SEQUENCE [LARGE SCALE GENOMIC DNA]</scope>
    <source>
        <strain evidence="4 5">M42-189</strain>
    </source>
</reference>
<feature type="domain" description="Helicase/UvrB N-terminal" evidence="3">
    <location>
        <begin position="38"/>
        <end position="77"/>
    </location>
</feature>
<dbReference type="Pfam" id="PF04851">
    <property type="entry name" value="ResIII"/>
    <property type="match status" value="1"/>
</dbReference>
<sequence>MCFPAVLTRTATRRRESTSAQAASAPIAPSPLPFSPLKITLREYQEECIQSVLAYLAKGHKRLGVSLATGSGKTVRATMDDDVGFDTYLTTT</sequence>
<dbReference type="PANTHER" id="PTHR47396:SF1">
    <property type="entry name" value="ATP-DEPENDENT HELICASE IRC3-RELATED"/>
    <property type="match status" value="1"/>
</dbReference>
<proteinExistence type="predicted"/>
<dbReference type="InterPro" id="IPR027417">
    <property type="entry name" value="P-loop_NTPase"/>
</dbReference>
<dbReference type="Proteomes" id="UP001521785">
    <property type="component" value="Unassembled WGS sequence"/>
</dbReference>
<evidence type="ECO:0000256" key="2">
    <source>
        <dbReference type="SAM" id="MobiDB-lite"/>
    </source>
</evidence>
<evidence type="ECO:0000313" key="5">
    <source>
        <dbReference type="Proteomes" id="UP001521785"/>
    </source>
</evidence>
<keyword evidence="5" id="KW-1185">Reference proteome</keyword>
<evidence type="ECO:0000256" key="1">
    <source>
        <dbReference type="ARBA" id="ARBA00022806"/>
    </source>
</evidence>
<keyword evidence="1 4" id="KW-0347">Helicase</keyword>
<dbReference type="Gene3D" id="3.40.50.300">
    <property type="entry name" value="P-loop containing nucleotide triphosphate hydrolases"/>
    <property type="match status" value="1"/>
</dbReference>
<feature type="compositionally biased region" description="Low complexity" evidence="2">
    <location>
        <begin position="18"/>
        <end position="27"/>
    </location>
</feature>
<keyword evidence="1 4" id="KW-0378">Hydrolase</keyword>
<dbReference type="EMBL" id="JAKJXO020000003">
    <property type="protein sequence ID" value="KAL1608583.1"/>
    <property type="molecule type" value="Genomic_DNA"/>
</dbReference>
<dbReference type="InterPro" id="IPR006935">
    <property type="entry name" value="Helicase/UvrB_N"/>
</dbReference>
<dbReference type="PANTHER" id="PTHR47396">
    <property type="entry name" value="TYPE I RESTRICTION ENZYME ECOKI R PROTEIN"/>
    <property type="match status" value="1"/>
</dbReference>
<keyword evidence="1 4" id="KW-0547">Nucleotide-binding</keyword>
<organism evidence="4 5">
    <name type="scientific">Paraconiothyrium brasiliense</name>
    <dbReference type="NCBI Taxonomy" id="300254"/>
    <lineage>
        <taxon>Eukaryota</taxon>
        <taxon>Fungi</taxon>
        <taxon>Dikarya</taxon>
        <taxon>Ascomycota</taxon>
        <taxon>Pezizomycotina</taxon>
        <taxon>Dothideomycetes</taxon>
        <taxon>Pleosporomycetidae</taxon>
        <taxon>Pleosporales</taxon>
        <taxon>Massarineae</taxon>
        <taxon>Didymosphaeriaceae</taxon>
        <taxon>Paraconiothyrium</taxon>
    </lineage>
</organism>
<dbReference type="GO" id="GO:0004386">
    <property type="term" value="F:helicase activity"/>
    <property type="evidence" value="ECO:0007669"/>
    <property type="project" value="UniProtKB-KW"/>
</dbReference>
<accession>A0ABR3RWD2</accession>
<gene>
    <name evidence="4" type="primary">irc3_1</name>
    <name evidence="4" type="ORF">SLS60_003527</name>
</gene>
<name>A0ABR3RWD2_9PLEO</name>
<protein>
    <submittedName>
        <fullName evidence="4">ATP-dependent helicase IRC3</fullName>
    </submittedName>
</protein>
<dbReference type="InterPro" id="IPR050742">
    <property type="entry name" value="Helicase_Restrict-Modif_Enz"/>
</dbReference>